<dbReference type="EMBL" id="SRXU01000001">
    <property type="protein sequence ID" value="TGX45671.1"/>
    <property type="molecule type" value="Genomic_DNA"/>
</dbReference>
<reference evidence="1 2" key="1">
    <citation type="submission" date="2019-04" db="EMBL/GenBank/DDBJ databases">
        <title>Sphingomonas psychrotolerans sp. nov., isolated from soil in the Tianshan Mountains, Xinjiang, China.</title>
        <authorList>
            <person name="Luo Y."/>
            <person name="Sheng H."/>
        </authorList>
    </citation>
    <scope>NUCLEOTIDE SEQUENCE [LARGE SCALE GENOMIC DNA]</scope>
    <source>
        <strain evidence="1 2">KIS18-15</strain>
    </source>
</reference>
<comment type="caution">
    <text evidence="1">The sequence shown here is derived from an EMBL/GenBank/DDBJ whole genome shotgun (WGS) entry which is preliminary data.</text>
</comment>
<dbReference type="RefSeq" id="WP_135981713.1">
    <property type="nucleotide sequence ID" value="NZ_JAASQM010000001.1"/>
</dbReference>
<accession>A0A4S1WQP1</accession>
<gene>
    <name evidence="1" type="ORF">E5A74_00365</name>
</gene>
<dbReference type="AlphaFoldDB" id="A0A4S1WQP1"/>
<name>A0A4S1WQP1_9SPHN</name>
<evidence type="ECO:0000313" key="1">
    <source>
        <dbReference type="EMBL" id="TGX45671.1"/>
    </source>
</evidence>
<sequence length="195" mass="21339">MILSASLCGCMSPAQQRARNFVRSDARSDGANAAADRCGGAVLIEGRTGYSRDDHRCAPQENALVDGIDRLAGAPSGSLEVSDVALALNRSFEHVARTGGFGELYVAGTVGQPLYTKLYALPDLEFRLEIDRLQNEHIAEWRSRLLEKGWNDAGIIRHPFVQDAFYKNGKQIRLQHNMDTIQSVVVLGLNVSKAL</sequence>
<dbReference type="Proteomes" id="UP000309848">
    <property type="component" value="Unassembled WGS sequence"/>
</dbReference>
<proteinExistence type="predicted"/>
<keyword evidence="2" id="KW-1185">Reference proteome</keyword>
<protein>
    <submittedName>
        <fullName evidence="1">Uncharacterized protein</fullName>
    </submittedName>
</protein>
<organism evidence="1 2">
    <name type="scientific">Sphingomonas naasensis</name>
    <dbReference type="NCBI Taxonomy" id="1344951"/>
    <lineage>
        <taxon>Bacteria</taxon>
        <taxon>Pseudomonadati</taxon>
        <taxon>Pseudomonadota</taxon>
        <taxon>Alphaproteobacteria</taxon>
        <taxon>Sphingomonadales</taxon>
        <taxon>Sphingomonadaceae</taxon>
        <taxon>Sphingomonas</taxon>
    </lineage>
</organism>
<evidence type="ECO:0000313" key="2">
    <source>
        <dbReference type="Proteomes" id="UP000309848"/>
    </source>
</evidence>